<sequence length="115" mass="12736">MDTARADAPSIQTPMPSTAPDAVQSIVAELTRMIAHELDVRIEEKDIDPTVPLLEGGLMLDSMVLFEFITRIEERFGATFSTQNLNSDVFANLTVLAQHVHAMMQDTERHNGAIQ</sequence>
<feature type="domain" description="Carrier" evidence="2">
    <location>
        <begin position="24"/>
        <end position="104"/>
    </location>
</feature>
<organism evidence="3 4">
    <name type="scientific">Sorangium cellulosum</name>
    <name type="common">Polyangium cellulosum</name>
    <dbReference type="NCBI Taxonomy" id="56"/>
    <lineage>
        <taxon>Bacteria</taxon>
        <taxon>Pseudomonadati</taxon>
        <taxon>Myxococcota</taxon>
        <taxon>Polyangia</taxon>
        <taxon>Polyangiales</taxon>
        <taxon>Polyangiaceae</taxon>
        <taxon>Sorangium</taxon>
    </lineage>
</organism>
<evidence type="ECO:0000313" key="3">
    <source>
        <dbReference type="EMBL" id="AUX43566.1"/>
    </source>
</evidence>
<reference evidence="3 4" key="1">
    <citation type="submission" date="2015-09" db="EMBL/GenBank/DDBJ databases">
        <title>Sorangium comparison.</title>
        <authorList>
            <person name="Zaburannyi N."/>
            <person name="Bunk B."/>
            <person name="Overmann J."/>
            <person name="Mueller R."/>
        </authorList>
    </citation>
    <scope>NUCLEOTIDE SEQUENCE [LARGE SCALE GENOMIC DNA]</scope>
    <source>
        <strain evidence="3 4">So ce26</strain>
    </source>
</reference>
<dbReference type="InterPro" id="IPR036736">
    <property type="entry name" value="ACP-like_sf"/>
</dbReference>
<evidence type="ECO:0000256" key="1">
    <source>
        <dbReference type="SAM" id="MobiDB-lite"/>
    </source>
</evidence>
<dbReference type="PROSITE" id="PS50075">
    <property type="entry name" value="CARRIER"/>
    <property type="match status" value="1"/>
</dbReference>
<proteinExistence type="predicted"/>
<evidence type="ECO:0000313" key="4">
    <source>
        <dbReference type="Proteomes" id="UP000238348"/>
    </source>
</evidence>
<dbReference type="Proteomes" id="UP000238348">
    <property type="component" value="Chromosome"/>
</dbReference>
<gene>
    <name evidence="3" type="ORF">SOCE26_050160</name>
</gene>
<dbReference type="Pfam" id="PF00550">
    <property type="entry name" value="PP-binding"/>
    <property type="match status" value="1"/>
</dbReference>
<accession>A0A2L0EW96</accession>
<feature type="region of interest" description="Disordered" evidence="1">
    <location>
        <begin position="1"/>
        <end position="20"/>
    </location>
</feature>
<name>A0A2L0EW96_SORCE</name>
<protein>
    <recommendedName>
        <fullName evidence="2">Carrier domain-containing protein</fullName>
    </recommendedName>
</protein>
<dbReference type="EMBL" id="CP012673">
    <property type="protein sequence ID" value="AUX43566.1"/>
    <property type="molecule type" value="Genomic_DNA"/>
</dbReference>
<dbReference type="SUPFAM" id="SSF47336">
    <property type="entry name" value="ACP-like"/>
    <property type="match status" value="1"/>
</dbReference>
<dbReference type="InterPro" id="IPR009081">
    <property type="entry name" value="PP-bd_ACP"/>
</dbReference>
<dbReference type="Gene3D" id="1.10.1200.10">
    <property type="entry name" value="ACP-like"/>
    <property type="match status" value="1"/>
</dbReference>
<dbReference type="OrthoDB" id="5522924at2"/>
<evidence type="ECO:0000259" key="2">
    <source>
        <dbReference type="PROSITE" id="PS50075"/>
    </source>
</evidence>
<dbReference type="AlphaFoldDB" id="A0A2L0EW96"/>